<dbReference type="RefSeq" id="WP_101683323.1">
    <property type="nucleotide sequence ID" value="NZ_PJRP01000010.1"/>
</dbReference>
<dbReference type="AlphaFoldDB" id="A0A2N5C925"/>
<name>A0A2N5C925_9BURK</name>
<evidence type="ECO:0000313" key="1">
    <source>
        <dbReference type="EMBL" id="PLP98710.1"/>
    </source>
</evidence>
<dbReference type="Proteomes" id="UP000234341">
    <property type="component" value="Unassembled WGS sequence"/>
</dbReference>
<organism evidence="1 2">
    <name type="scientific">Cupriavidus pauculus</name>
    <dbReference type="NCBI Taxonomy" id="82633"/>
    <lineage>
        <taxon>Bacteria</taxon>
        <taxon>Pseudomonadati</taxon>
        <taxon>Pseudomonadota</taxon>
        <taxon>Betaproteobacteria</taxon>
        <taxon>Burkholderiales</taxon>
        <taxon>Burkholderiaceae</taxon>
        <taxon>Cupriavidus</taxon>
    </lineage>
</organism>
<protein>
    <submittedName>
        <fullName evidence="1">Uncharacterized protein</fullName>
    </submittedName>
</protein>
<accession>A0A2N5C925</accession>
<dbReference type="OrthoDB" id="7948789at2"/>
<gene>
    <name evidence="1" type="ORF">CYJ10_20635</name>
</gene>
<proteinExistence type="predicted"/>
<dbReference type="EMBL" id="PJRP01000010">
    <property type="protein sequence ID" value="PLP98710.1"/>
    <property type="molecule type" value="Genomic_DNA"/>
</dbReference>
<evidence type="ECO:0000313" key="2">
    <source>
        <dbReference type="Proteomes" id="UP000234341"/>
    </source>
</evidence>
<sequence length="84" mass="9639">MENDAEYFSPEAIAEATHCLWYVRLSSKGTLWRSITPALRAGLDSAAIVQNAYFQLYRLERVVNEILDEYPHLEPQVSAALRRI</sequence>
<comment type="caution">
    <text evidence="1">The sequence shown here is derived from an EMBL/GenBank/DDBJ whole genome shotgun (WGS) entry which is preliminary data.</text>
</comment>
<reference evidence="1 2" key="1">
    <citation type="submission" date="2017-12" db="EMBL/GenBank/DDBJ databases">
        <title>Genome sequence of the active heterotrophic nitrifier-denitrifier, Cupriavidus pauculus UM1.</title>
        <authorList>
            <person name="Putonti C."/>
            <person name="Castignetti D."/>
        </authorList>
    </citation>
    <scope>NUCLEOTIDE SEQUENCE [LARGE SCALE GENOMIC DNA]</scope>
    <source>
        <strain evidence="1 2">UM1</strain>
    </source>
</reference>